<evidence type="ECO:0000313" key="3">
    <source>
        <dbReference type="Proteomes" id="UP001175211"/>
    </source>
</evidence>
<accession>A0AA39JB04</accession>
<dbReference type="GeneID" id="85362060"/>
<protein>
    <submittedName>
        <fullName evidence="2">Uncharacterized protein</fullName>
    </submittedName>
</protein>
<dbReference type="Proteomes" id="UP001175211">
    <property type="component" value="Unassembled WGS sequence"/>
</dbReference>
<gene>
    <name evidence="2" type="ORF">EV420DRAFT_1650890</name>
</gene>
<keyword evidence="3" id="KW-1185">Reference proteome</keyword>
<comment type="caution">
    <text evidence="2">The sequence shown here is derived from an EMBL/GenBank/DDBJ whole genome shotgun (WGS) entry which is preliminary data.</text>
</comment>
<feature type="region of interest" description="Disordered" evidence="1">
    <location>
        <begin position="135"/>
        <end position="204"/>
    </location>
</feature>
<dbReference type="RefSeq" id="XP_060323246.1">
    <property type="nucleotide sequence ID" value="XM_060478512.1"/>
</dbReference>
<reference evidence="2" key="1">
    <citation type="submission" date="2023-06" db="EMBL/GenBank/DDBJ databases">
        <authorList>
            <consortium name="Lawrence Berkeley National Laboratory"/>
            <person name="Ahrendt S."/>
            <person name="Sahu N."/>
            <person name="Indic B."/>
            <person name="Wong-Bajracharya J."/>
            <person name="Merenyi Z."/>
            <person name="Ke H.-M."/>
            <person name="Monk M."/>
            <person name="Kocsube S."/>
            <person name="Drula E."/>
            <person name="Lipzen A."/>
            <person name="Balint B."/>
            <person name="Henrissat B."/>
            <person name="Andreopoulos B."/>
            <person name="Martin F.M."/>
            <person name="Harder C.B."/>
            <person name="Rigling D."/>
            <person name="Ford K.L."/>
            <person name="Foster G.D."/>
            <person name="Pangilinan J."/>
            <person name="Papanicolaou A."/>
            <person name="Barry K."/>
            <person name="LaButti K."/>
            <person name="Viragh M."/>
            <person name="Koriabine M."/>
            <person name="Yan M."/>
            <person name="Riley R."/>
            <person name="Champramary S."/>
            <person name="Plett K.L."/>
            <person name="Tsai I.J."/>
            <person name="Slot J."/>
            <person name="Sipos G."/>
            <person name="Plett J."/>
            <person name="Nagy L.G."/>
            <person name="Grigoriev I.V."/>
        </authorList>
    </citation>
    <scope>NUCLEOTIDE SEQUENCE</scope>
    <source>
        <strain evidence="2">CCBAS 213</strain>
    </source>
</reference>
<dbReference type="EMBL" id="JAUEPS010000085">
    <property type="protein sequence ID" value="KAK0439461.1"/>
    <property type="molecule type" value="Genomic_DNA"/>
</dbReference>
<feature type="compositionally biased region" description="Basic and acidic residues" evidence="1">
    <location>
        <begin position="36"/>
        <end position="53"/>
    </location>
</feature>
<dbReference type="AlphaFoldDB" id="A0AA39JB04"/>
<proteinExistence type="predicted"/>
<name>A0AA39JB04_ARMTA</name>
<evidence type="ECO:0000313" key="2">
    <source>
        <dbReference type="EMBL" id="KAK0439461.1"/>
    </source>
</evidence>
<feature type="compositionally biased region" description="Basic and acidic residues" evidence="1">
    <location>
        <begin position="188"/>
        <end position="199"/>
    </location>
</feature>
<feature type="region of interest" description="Disordered" evidence="1">
    <location>
        <begin position="1"/>
        <end position="86"/>
    </location>
</feature>
<feature type="compositionally biased region" description="Low complexity" evidence="1">
    <location>
        <begin position="1"/>
        <end position="13"/>
    </location>
</feature>
<feature type="compositionally biased region" description="Basic residues" evidence="1">
    <location>
        <begin position="136"/>
        <end position="147"/>
    </location>
</feature>
<sequence length="218" mass="24179">MTPVSPSKSLPLSPEKDASVKSSPSKAKSPNRRPSPRKEVSLAREHEEIDWLKGMRPQRQPTPQPERDPEGNPTKSPDGGVLPPIAEELCDEDSPLTPMAEEFVLPVAEEPIVENPLAPVIMEELFEPAPPVRTAVKAKRARGRPKKTAQAGNEQSKETGGSIKQFVMTDNVVRRNAELPIHPRRSARREEMAKPKEPSKTVNYTQCKGARGWVYVDE</sequence>
<organism evidence="2 3">
    <name type="scientific">Armillaria tabescens</name>
    <name type="common">Ringless honey mushroom</name>
    <name type="synonym">Agaricus tabescens</name>
    <dbReference type="NCBI Taxonomy" id="1929756"/>
    <lineage>
        <taxon>Eukaryota</taxon>
        <taxon>Fungi</taxon>
        <taxon>Dikarya</taxon>
        <taxon>Basidiomycota</taxon>
        <taxon>Agaricomycotina</taxon>
        <taxon>Agaricomycetes</taxon>
        <taxon>Agaricomycetidae</taxon>
        <taxon>Agaricales</taxon>
        <taxon>Marasmiineae</taxon>
        <taxon>Physalacriaceae</taxon>
        <taxon>Desarmillaria</taxon>
    </lineage>
</organism>
<evidence type="ECO:0000256" key="1">
    <source>
        <dbReference type="SAM" id="MobiDB-lite"/>
    </source>
</evidence>